<protein>
    <submittedName>
        <fullName evidence="2">Alpha/beta hydrolase</fullName>
    </submittedName>
</protein>
<reference evidence="2" key="1">
    <citation type="submission" date="2021-07" db="EMBL/GenBank/DDBJ databases">
        <title>Pseudohoeflea marina sp. nov. a polyhydroxyalcanoate-producing bacterium.</title>
        <authorList>
            <person name="Zheng W."/>
            <person name="Yu S."/>
            <person name="Huang Y."/>
        </authorList>
    </citation>
    <scope>NUCLEOTIDE SEQUENCE</scope>
    <source>
        <strain evidence="2">DP4N28-3</strain>
    </source>
</reference>
<organism evidence="2 3">
    <name type="scientific">Pseudohoeflea coraliihabitans</name>
    <dbReference type="NCBI Taxonomy" id="2860393"/>
    <lineage>
        <taxon>Bacteria</taxon>
        <taxon>Pseudomonadati</taxon>
        <taxon>Pseudomonadota</taxon>
        <taxon>Alphaproteobacteria</taxon>
        <taxon>Hyphomicrobiales</taxon>
        <taxon>Rhizobiaceae</taxon>
        <taxon>Pseudohoeflea</taxon>
    </lineage>
</organism>
<comment type="caution">
    <text evidence="2">The sequence shown here is derived from an EMBL/GenBank/DDBJ whole genome shotgun (WGS) entry which is preliminary data.</text>
</comment>
<dbReference type="Pfam" id="PF00561">
    <property type="entry name" value="Abhydrolase_1"/>
    <property type="match status" value="1"/>
</dbReference>
<gene>
    <name evidence="2" type="ORF">KY465_00190</name>
</gene>
<evidence type="ECO:0000313" key="2">
    <source>
        <dbReference type="EMBL" id="MBW3095689.1"/>
    </source>
</evidence>
<evidence type="ECO:0000259" key="1">
    <source>
        <dbReference type="Pfam" id="PF00561"/>
    </source>
</evidence>
<name>A0ABS6WIB4_9HYPH</name>
<dbReference type="GO" id="GO:0016787">
    <property type="term" value="F:hydrolase activity"/>
    <property type="evidence" value="ECO:0007669"/>
    <property type="project" value="UniProtKB-KW"/>
</dbReference>
<dbReference type="PANTHER" id="PTHR43329">
    <property type="entry name" value="EPOXIDE HYDROLASE"/>
    <property type="match status" value="1"/>
</dbReference>
<proteinExistence type="predicted"/>
<keyword evidence="2" id="KW-0378">Hydrolase</keyword>
<dbReference type="RefSeq" id="WP_219157093.1">
    <property type="nucleotide sequence ID" value="NZ_JAHWQX010000001.1"/>
</dbReference>
<evidence type="ECO:0000313" key="3">
    <source>
        <dbReference type="Proteomes" id="UP001430804"/>
    </source>
</evidence>
<feature type="domain" description="AB hydrolase-1" evidence="1">
    <location>
        <begin position="26"/>
        <end position="169"/>
    </location>
</feature>
<dbReference type="InterPro" id="IPR000073">
    <property type="entry name" value="AB_hydrolase_1"/>
</dbReference>
<accession>A0ABS6WIB4</accession>
<dbReference type="Proteomes" id="UP001430804">
    <property type="component" value="Unassembled WGS sequence"/>
</dbReference>
<keyword evidence="3" id="KW-1185">Reference proteome</keyword>
<dbReference type="EMBL" id="JAHWQX010000001">
    <property type="protein sequence ID" value="MBW3095689.1"/>
    <property type="molecule type" value="Genomic_DNA"/>
</dbReference>
<sequence length="288" mass="32285">MTMKPDFQTIHSAGVDLNVAIFGEGPAVVCLHGFPDSWFLWRHQVDALVSAGYRVIALDQRGFGASSKPVEVEAYAIDLLVGDVVAVMDSLDLENAHVLCHDWGANVGWYLAHRHPERVNRFIPVGSGHPIFSRTIEGMEKAWYILLFQFEGVAEEMMARDNFSLFRQLVRHHDECGKWIEDLSRPNALRAAMNWYRANYSPQNGLVMPSVGSIQSATMGVFGLDDVFLQEMRMIGSKNAVEGFWRYERVTGAGHWVQLDRPGYFNALLLDFLRQDLPEAKGSAGPGT</sequence>